<dbReference type="RefSeq" id="WP_127700821.1">
    <property type="nucleotide sequence ID" value="NZ_SACS01000028.1"/>
</dbReference>
<gene>
    <name evidence="2" type="ORF">EOE67_18520</name>
</gene>
<name>A0A437QER6_9GAMM</name>
<reference evidence="2 3" key="1">
    <citation type="submission" date="2019-01" db="EMBL/GenBank/DDBJ databases">
        <authorList>
            <person name="Chen W.-M."/>
        </authorList>
    </citation>
    <scope>NUCLEOTIDE SEQUENCE [LARGE SCALE GENOMIC DNA]</scope>
    <source>
        <strain evidence="2 3">KYPC3</strain>
    </source>
</reference>
<sequence>MREPKASNGSSLVMALFIIVLMSVLLLALGRQLISSSTSVSIEVQGNRAFNAAQSGLQLALTQLFPLNTTESCAAVAVSFSFNQPGLQSCTATLSCSQVTNPDVPTRPLYQLTSTGSCQAGDFNSSRVVVMEAY</sequence>
<keyword evidence="1" id="KW-0472">Membrane</keyword>
<evidence type="ECO:0000256" key="1">
    <source>
        <dbReference type="SAM" id="Phobius"/>
    </source>
</evidence>
<feature type="transmembrane region" description="Helical" evidence="1">
    <location>
        <begin position="12"/>
        <end position="30"/>
    </location>
</feature>
<proteinExistence type="predicted"/>
<dbReference type="AlphaFoldDB" id="A0A437QER6"/>
<dbReference type="EMBL" id="SACS01000028">
    <property type="protein sequence ID" value="RVU33068.1"/>
    <property type="molecule type" value="Genomic_DNA"/>
</dbReference>
<keyword evidence="3" id="KW-1185">Reference proteome</keyword>
<dbReference type="OrthoDB" id="5768004at2"/>
<keyword evidence="1" id="KW-1133">Transmembrane helix</keyword>
<dbReference type="Proteomes" id="UP000283077">
    <property type="component" value="Unassembled WGS sequence"/>
</dbReference>
<organism evidence="2 3">
    <name type="scientific">Rheinheimera riviphila</name>
    <dbReference type="NCBI Taxonomy" id="1834037"/>
    <lineage>
        <taxon>Bacteria</taxon>
        <taxon>Pseudomonadati</taxon>
        <taxon>Pseudomonadota</taxon>
        <taxon>Gammaproteobacteria</taxon>
        <taxon>Chromatiales</taxon>
        <taxon>Chromatiaceae</taxon>
        <taxon>Rheinheimera</taxon>
    </lineage>
</organism>
<comment type="caution">
    <text evidence="2">The sequence shown here is derived from an EMBL/GenBank/DDBJ whole genome shotgun (WGS) entry which is preliminary data.</text>
</comment>
<accession>A0A437QER6</accession>
<keyword evidence="1" id="KW-0812">Transmembrane</keyword>
<evidence type="ECO:0000313" key="2">
    <source>
        <dbReference type="EMBL" id="RVU33068.1"/>
    </source>
</evidence>
<protein>
    <submittedName>
        <fullName evidence="2">Type II secretory pathway component</fullName>
    </submittedName>
</protein>
<evidence type="ECO:0000313" key="3">
    <source>
        <dbReference type="Proteomes" id="UP000283077"/>
    </source>
</evidence>